<dbReference type="PANTHER" id="PTHR30332:SF24">
    <property type="entry name" value="SECRETIN GSPD-RELATED"/>
    <property type="match status" value="1"/>
</dbReference>
<feature type="chain" id="PRO_5021705042" evidence="5">
    <location>
        <begin position="36"/>
        <end position="1178"/>
    </location>
</feature>
<reference evidence="7 8" key="1">
    <citation type="submission" date="2019-02" db="EMBL/GenBank/DDBJ databases">
        <title>Deep-cultivation of Planctomycetes and their phenomic and genomic characterization uncovers novel biology.</title>
        <authorList>
            <person name="Wiegand S."/>
            <person name="Jogler M."/>
            <person name="Boedeker C."/>
            <person name="Pinto D."/>
            <person name="Vollmers J."/>
            <person name="Rivas-Marin E."/>
            <person name="Kohn T."/>
            <person name="Peeters S.H."/>
            <person name="Heuer A."/>
            <person name="Rast P."/>
            <person name="Oberbeckmann S."/>
            <person name="Bunk B."/>
            <person name="Jeske O."/>
            <person name="Meyerdierks A."/>
            <person name="Storesund J.E."/>
            <person name="Kallscheuer N."/>
            <person name="Luecker S."/>
            <person name="Lage O.M."/>
            <person name="Pohl T."/>
            <person name="Merkel B.J."/>
            <person name="Hornburger P."/>
            <person name="Mueller R.-W."/>
            <person name="Bruemmer F."/>
            <person name="Labrenz M."/>
            <person name="Spormann A.M."/>
            <person name="Op den Camp H."/>
            <person name="Overmann J."/>
            <person name="Amann R."/>
            <person name="Jetten M.S.M."/>
            <person name="Mascher T."/>
            <person name="Medema M.H."/>
            <person name="Devos D.P."/>
            <person name="Kaster A.-K."/>
            <person name="Ovreas L."/>
            <person name="Rohde M."/>
            <person name="Galperin M.Y."/>
            <person name="Jogler C."/>
        </authorList>
    </citation>
    <scope>NUCLEOTIDE SEQUENCE [LARGE SCALE GENOMIC DNA]</scope>
    <source>
        <strain evidence="7 8">Pla85_3_4</strain>
    </source>
</reference>
<organism evidence="7 8">
    <name type="scientific">Lignipirellula cremea</name>
    <dbReference type="NCBI Taxonomy" id="2528010"/>
    <lineage>
        <taxon>Bacteria</taxon>
        <taxon>Pseudomonadati</taxon>
        <taxon>Planctomycetota</taxon>
        <taxon>Planctomycetia</taxon>
        <taxon>Pirellulales</taxon>
        <taxon>Pirellulaceae</taxon>
        <taxon>Lignipirellula</taxon>
    </lineage>
</organism>
<dbReference type="KEGG" id="lcre:Pla8534_61040"/>
<feature type="signal peptide" evidence="5">
    <location>
        <begin position="1"/>
        <end position="35"/>
    </location>
</feature>
<dbReference type="InterPro" id="IPR005644">
    <property type="entry name" value="NolW-like"/>
</dbReference>
<feature type="domain" description="NolW-like" evidence="6">
    <location>
        <begin position="349"/>
        <end position="407"/>
    </location>
</feature>
<feature type="region of interest" description="Disordered" evidence="4">
    <location>
        <begin position="1105"/>
        <end position="1131"/>
    </location>
</feature>
<feature type="domain" description="NolW-like" evidence="6">
    <location>
        <begin position="971"/>
        <end position="1074"/>
    </location>
</feature>
<evidence type="ECO:0000256" key="4">
    <source>
        <dbReference type="SAM" id="MobiDB-lite"/>
    </source>
</evidence>
<feature type="compositionally biased region" description="Gly residues" evidence="4">
    <location>
        <begin position="1148"/>
        <end position="1178"/>
    </location>
</feature>
<evidence type="ECO:0000313" key="7">
    <source>
        <dbReference type="EMBL" id="QDU98243.1"/>
    </source>
</evidence>
<dbReference type="Proteomes" id="UP000317648">
    <property type="component" value="Chromosome"/>
</dbReference>
<feature type="compositionally biased region" description="Basic and acidic residues" evidence="4">
    <location>
        <begin position="725"/>
        <end position="745"/>
    </location>
</feature>
<protein>
    <submittedName>
        <fullName evidence="7">Bacterial type II/III secretion system short domain protein</fullName>
    </submittedName>
</protein>
<gene>
    <name evidence="7" type="ORF">Pla8534_61040</name>
</gene>
<evidence type="ECO:0000259" key="6">
    <source>
        <dbReference type="Pfam" id="PF03958"/>
    </source>
</evidence>
<sequence length="1178" mass="124317" precursor="true">MFECRIGWRLSHRFRSVCGLFALLACLAATPCASAAESAFVGILALAVEDDVAEQLQLSDEVKAQLDMLIADREDAALELALRVKDLPPAEQQKELAPFIAASEQAGLALLSPAQRELLAQLQVRRTGMVSLADPETAAMLKLSPEQSLQVKQLLAERTVAMTQGGADQRDRVRADFERRLAAVLTKPQRVAWEVQAGLAPGEALAEQPLPAEQPADAVAPMEPAAPVQPAAPAVGARSPQSEGKLRFSFRYAPWQDVLDWFAEQADLSLVLDAPPAGTFNYTDNRDYTSAQAIDLLNSVLLTKGFTLVRRERMLMLINLEDGIPPALVERVDSEELDQRGQFELLSTLFQLKRMSPEEAETEIKKLLGPQGSIVVLPSAKQILVTETVGNLRTIRSVIEAVEKPPTVTDQKVHVFDLQNISADELLVVARQLLGLPEGLNAAPDGSIRIAVDPLGSRLFVSGLPDIVARFEEILKLTDVATGGPTGNLAIELPQLEVYPVANADPASVLQVMQTLLAGLPDVRLATDPKTGNLVALARPSEHATIRATLEQMQRDQSQVEVIQLRTVDPQLALIAINKLFGPAGEGGDSGAARVEADPVTRQLLIRGSQSQIDQIRSLLQKMGEDDSELADVDRGNVRIVPLTGRAADAALEQMEALWPTMRRNRIRVVTPSEEKTGLEQRAVRRGFEDPRDFRGDEGDDPSAAPTNPAPPGFEVYPPKAVKPPAEEAKPDAAKPDAAKPDAAKPEAVLPDAAKPAGGVPAASEQQAAAFRKALKASRVPDSAAPVFLAAFQKEAPADPPADTGPKAEIVVAPGPGGIVIASSDKEALDEFEDLMLSLSDQTISSGEDFTVYYLKYAKADIAAALLQQVITGQASDDGGGGGGGGGGGLMGDLASDMLGDMGGGLLGSLLGGDSGGGFSTSGAVSITPDTRLNALIVKANASDLDLVDQLLRVIDQKSSPENVETGGKPRMIALFYTNATEVANVVKQVYASRIDTGAAARPQQPSPEDFMRALRGGGGRGGRGGGGRDAAAEQIEKIGIGIDTRSNTLIVTASDPLFEEVKALVDQLDQAGRTESETLRVVTLKKANPELVQRALTSILGSSVTAGTTKASTTSAGASTPAATEQPRSEDIQAQMQRRIEFFNNLRGGGGGGSRGGFGGNRGGGGGGPRGGSSRGR</sequence>
<proteinExistence type="predicted"/>
<comment type="subcellular location">
    <subcellularLocation>
        <location evidence="1">Membrane</location>
    </subcellularLocation>
</comment>
<feature type="domain" description="NolW-like" evidence="6">
    <location>
        <begin position="851"/>
        <end position="958"/>
    </location>
</feature>
<dbReference type="PANTHER" id="PTHR30332">
    <property type="entry name" value="PROBABLE GENERAL SECRETION PATHWAY PROTEIN D"/>
    <property type="match status" value="1"/>
</dbReference>
<evidence type="ECO:0000256" key="1">
    <source>
        <dbReference type="ARBA" id="ARBA00004370"/>
    </source>
</evidence>
<dbReference type="AlphaFoldDB" id="A0A518E2F0"/>
<dbReference type="EMBL" id="CP036433">
    <property type="protein sequence ID" value="QDU98243.1"/>
    <property type="molecule type" value="Genomic_DNA"/>
</dbReference>
<accession>A0A518E2F0</accession>
<keyword evidence="2 5" id="KW-0732">Signal</keyword>
<name>A0A518E2F0_9BACT</name>
<feature type="compositionally biased region" description="Low complexity" evidence="4">
    <location>
        <begin position="1105"/>
        <end position="1125"/>
    </location>
</feature>
<dbReference type="Gene3D" id="3.30.1370.120">
    <property type="match status" value="4"/>
</dbReference>
<evidence type="ECO:0000313" key="8">
    <source>
        <dbReference type="Proteomes" id="UP000317648"/>
    </source>
</evidence>
<dbReference type="InterPro" id="IPR050810">
    <property type="entry name" value="Bact_Secretion_Sys_Channel"/>
</dbReference>
<dbReference type="InterPro" id="IPR038591">
    <property type="entry name" value="NolW-like_sf"/>
</dbReference>
<feature type="region of interest" description="Disordered" evidence="4">
    <location>
        <begin position="1144"/>
        <end position="1178"/>
    </location>
</feature>
<keyword evidence="3" id="KW-0472">Membrane</keyword>
<dbReference type="GO" id="GO:0009306">
    <property type="term" value="P:protein secretion"/>
    <property type="evidence" value="ECO:0007669"/>
    <property type="project" value="TreeGrafter"/>
</dbReference>
<feature type="domain" description="NolW-like" evidence="6">
    <location>
        <begin position="560"/>
        <end position="623"/>
    </location>
</feature>
<feature type="region of interest" description="Disordered" evidence="4">
    <location>
        <begin position="669"/>
        <end position="745"/>
    </location>
</feature>
<dbReference type="PROSITE" id="PS51257">
    <property type="entry name" value="PROKAR_LIPOPROTEIN"/>
    <property type="match status" value="1"/>
</dbReference>
<feature type="compositionally biased region" description="Basic and acidic residues" evidence="4">
    <location>
        <begin position="673"/>
        <end position="697"/>
    </location>
</feature>
<keyword evidence="8" id="KW-1185">Reference proteome</keyword>
<evidence type="ECO:0000256" key="3">
    <source>
        <dbReference type="ARBA" id="ARBA00023136"/>
    </source>
</evidence>
<evidence type="ECO:0000256" key="5">
    <source>
        <dbReference type="SAM" id="SignalP"/>
    </source>
</evidence>
<feature type="domain" description="NolW-like" evidence="6">
    <location>
        <begin position="413"/>
        <end position="481"/>
    </location>
</feature>
<evidence type="ECO:0000256" key="2">
    <source>
        <dbReference type="ARBA" id="ARBA00022729"/>
    </source>
</evidence>
<dbReference type="GO" id="GO:0016020">
    <property type="term" value="C:membrane"/>
    <property type="evidence" value="ECO:0007669"/>
    <property type="project" value="UniProtKB-SubCell"/>
</dbReference>
<dbReference type="GO" id="GO:0015627">
    <property type="term" value="C:type II protein secretion system complex"/>
    <property type="evidence" value="ECO:0007669"/>
    <property type="project" value="TreeGrafter"/>
</dbReference>
<dbReference type="Pfam" id="PF03958">
    <property type="entry name" value="Secretin_N"/>
    <property type="match status" value="5"/>
</dbReference>